<dbReference type="InterPro" id="IPR036567">
    <property type="entry name" value="RHF-like"/>
</dbReference>
<proteinExistence type="predicted"/>
<dbReference type="AlphaFoldDB" id="A0A1I6M7X0"/>
<organism evidence="1 2">
    <name type="scientific">Granulicella pectinivorans</name>
    <dbReference type="NCBI Taxonomy" id="474950"/>
    <lineage>
        <taxon>Bacteria</taxon>
        <taxon>Pseudomonadati</taxon>
        <taxon>Acidobacteriota</taxon>
        <taxon>Terriglobia</taxon>
        <taxon>Terriglobales</taxon>
        <taxon>Acidobacteriaceae</taxon>
        <taxon>Granulicella</taxon>
    </lineage>
</organism>
<keyword evidence="2" id="KW-1185">Reference proteome</keyword>
<name>A0A1I6M7X0_9BACT</name>
<dbReference type="Pfam" id="PF02482">
    <property type="entry name" value="Ribosomal_S30AE"/>
    <property type="match status" value="1"/>
</dbReference>
<dbReference type="STRING" id="474950.SAMN05421771_2014"/>
<sequence>MNGMNIEYTGRHTTITNKQKAQAEAGLEQIGNMMDRAFCSAHVILSEDKYRKIAEIAVLCSGQTLVATCQSTDMETAIHGALTKLEQQWVRHNQKLTARMRHPAESIKTALVEPLDLSA</sequence>
<dbReference type="Proteomes" id="UP000199024">
    <property type="component" value="Unassembled WGS sequence"/>
</dbReference>
<dbReference type="SUPFAM" id="SSF69754">
    <property type="entry name" value="Ribosome binding protein Y (YfiA homologue)"/>
    <property type="match status" value="1"/>
</dbReference>
<dbReference type="EMBL" id="FOZL01000001">
    <property type="protein sequence ID" value="SFS11777.1"/>
    <property type="molecule type" value="Genomic_DNA"/>
</dbReference>
<dbReference type="Gene3D" id="3.30.160.100">
    <property type="entry name" value="Ribosome hibernation promotion factor-like"/>
    <property type="match status" value="1"/>
</dbReference>
<dbReference type="NCBIfam" id="TIGR00741">
    <property type="entry name" value="yfiA"/>
    <property type="match status" value="1"/>
</dbReference>
<evidence type="ECO:0000313" key="1">
    <source>
        <dbReference type="EMBL" id="SFS11777.1"/>
    </source>
</evidence>
<accession>A0A1I6M7X0</accession>
<gene>
    <name evidence="1" type="ORF">SAMN05421771_2014</name>
</gene>
<evidence type="ECO:0000313" key="2">
    <source>
        <dbReference type="Proteomes" id="UP000199024"/>
    </source>
</evidence>
<dbReference type="InterPro" id="IPR003489">
    <property type="entry name" value="RHF/RaiA"/>
</dbReference>
<reference evidence="1 2" key="1">
    <citation type="submission" date="2016-10" db="EMBL/GenBank/DDBJ databases">
        <authorList>
            <person name="de Groot N.N."/>
        </authorList>
    </citation>
    <scope>NUCLEOTIDE SEQUENCE [LARGE SCALE GENOMIC DNA]</scope>
    <source>
        <strain evidence="1 2">DSM 21001</strain>
    </source>
</reference>
<dbReference type="RefSeq" id="WP_245781794.1">
    <property type="nucleotide sequence ID" value="NZ_FOZL01000001.1"/>
</dbReference>
<protein>
    <submittedName>
        <fullName evidence="1">Putative sigma-54 modulation protein</fullName>
    </submittedName>
</protein>